<gene>
    <name evidence="4" type="ORF">GCM10023321_60230</name>
</gene>
<name>A0ABP9QTV9_9PSEU</name>
<feature type="domain" description="Ketoreductase" evidence="3">
    <location>
        <begin position="3"/>
        <end position="181"/>
    </location>
</feature>
<dbReference type="InterPro" id="IPR002347">
    <property type="entry name" value="SDR_fam"/>
</dbReference>
<dbReference type="SUPFAM" id="SSF51735">
    <property type="entry name" value="NAD(P)-binding Rossmann-fold domains"/>
    <property type="match status" value="1"/>
</dbReference>
<dbReference type="SMART" id="SM00822">
    <property type="entry name" value="PKS_KR"/>
    <property type="match status" value="1"/>
</dbReference>
<evidence type="ECO:0000256" key="1">
    <source>
        <dbReference type="ARBA" id="ARBA00006484"/>
    </source>
</evidence>
<dbReference type="PRINTS" id="PR00081">
    <property type="entry name" value="GDHRDH"/>
</dbReference>
<keyword evidence="5" id="KW-1185">Reference proteome</keyword>
<comment type="similarity">
    <text evidence="1 2">Belongs to the short-chain dehydrogenases/reductases (SDR) family.</text>
</comment>
<organism evidence="4 5">
    <name type="scientific">Pseudonocardia eucalypti</name>
    <dbReference type="NCBI Taxonomy" id="648755"/>
    <lineage>
        <taxon>Bacteria</taxon>
        <taxon>Bacillati</taxon>
        <taxon>Actinomycetota</taxon>
        <taxon>Actinomycetes</taxon>
        <taxon>Pseudonocardiales</taxon>
        <taxon>Pseudonocardiaceae</taxon>
        <taxon>Pseudonocardia</taxon>
    </lineage>
</organism>
<dbReference type="PRINTS" id="PR00080">
    <property type="entry name" value="SDRFAMILY"/>
</dbReference>
<evidence type="ECO:0000259" key="3">
    <source>
        <dbReference type="SMART" id="SM00822"/>
    </source>
</evidence>
<evidence type="ECO:0000313" key="5">
    <source>
        <dbReference type="Proteomes" id="UP001428817"/>
    </source>
</evidence>
<dbReference type="InterPro" id="IPR057326">
    <property type="entry name" value="KR_dom"/>
</dbReference>
<dbReference type="CDD" id="cd05233">
    <property type="entry name" value="SDR_c"/>
    <property type="match status" value="1"/>
</dbReference>
<dbReference type="Gene3D" id="3.40.50.720">
    <property type="entry name" value="NAD(P)-binding Rossmann-like Domain"/>
    <property type="match status" value="1"/>
</dbReference>
<evidence type="ECO:0000256" key="2">
    <source>
        <dbReference type="RuleBase" id="RU000363"/>
    </source>
</evidence>
<dbReference type="Proteomes" id="UP001428817">
    <property type="component" value="Unassembled WGS sequence"/>
</dbReference>
<dbReference type="Pfam" id="PF00106">
    <property type="entry name" value="adh_short"/>
    <property type="match status" value="1"/>
</dbReference>
<sequence length="250" mass="25967">MALVTGGSRGIGRAIALRLAADGAAVAVNYRRDADAAEDVVSRIKAKGGTAKAFAASVDDPEQDRAMVDAVLAEFGKVDILVHSAGIASRGLPVTRTDPGEPLKVMATHAFGAHHLCRLLIPQMREQPRGDVVFISSVAGINPMQNGAPYSMAKAALESLAVTLGKEELRNGIRVNVVAPGLVETDMGDRLARALSDAPDAAGLDHLAPFGRVCQPEDVADTVAFVVGTRYVNLQRIGVDGGGSPTAALR</sequence>
<protein>
    <submittedName>
        <fullName evidence="4">3-oxoacyl-ACP reductase FabG</fullName>
    </submittedName>
</protein>
<accession>A0ABP9QTV9</accession>
<dbReference type="InterPro" id="IPR036291">
    <property type="entry name" value="NAD(P)-bd_dom_sf"/>
</dbReference>
<dbReference type="InterPro" id="IPR020904">
    <property type="entry name" value="Sc_DH/Rdtase_CS"/>
</dbReference>
<comment type="caution">
    <text evidence="4">The sequence shown here is derived from an EMBL/GenBank/DDBJ whole genome shotgun (WGS) entry which is preliminary data.</text>
</comment>
<dbReference type="PROSITE" id="PS00061">
    <property type="entry name" value="ADH_SHORT"/>
    <property type="match status" value="1"/>
</dbReference>
<reference evidence="5" key="1">
    <citation type="journal article" date="2019" name="Int. J. Syst. Evol. Microbiol.">
        <title>The Global Catalogue of Microorganisms (GCM) 10K type strain sequencing project: providing services to taxonomists for standard genome sequencing and annotation.</title>
        <authorList>
            <consortium name="The Broad Institute Genomics Platform"/>
            <consortium name="The Broad Institute Genome Sequencing Center for Infectious Disease"/>
            <person name="Wu L."/>
            <person name="Ma J."/>
        </authorList>
    </citation>
    <scope>NUCLEOTIDE SEQUENCE [LARGE SCALE GENOMIC DNA]</scope>
    <source>
        <strain evidence="5">JCM 18303</strain>
    </source>
</reference>
<dbReference type="PANTHER" id="PTHR42760:SF40">
    <property type="entry name" value="3-OXOACYL-[ACYL-CARRIER-PROTEIN] REDUCTASE, CHLOROPLASTIC"/>
    <property type="match status" value="1"/>
</dbReference>
<dbReference type="EMBL" id="BAABJP010000037">
    <property type="protein sequence ID" value="GAA5167464.1"/>
    <property type="molecule type" value="Genomic_DNA"/>
</dbReference>
<proteinExistence type="inferred from homology"/>
<evidence type="ECO:0000313" key="4">
    <source>
        <dbReference type="EMBL" id="GAA5167464.1"/>
    </source>
</evidence>
<dbReference type="PANTHER" id="PTHR42760">
    <property type="entry name" value="SHORT-CHAIN DEHYDROGENASES/REDUCTASES FAMILY MEMBER"/>
    <property type="match status" value="1"/>
</dbReference>